<keyword evidence="4 7" id="KW-0472">Membrane</keyword>
<evidence type="ECO:0000256" key="4">
    <source>
        <dbReference type="ARBA" id="ARBA00023136"/>
    </source>
</evidence>
<evidence type="ECO:0000256" key="7">
    <source>
        <dbReference type="SAM" id="Phobius"/>
    </source>
</evidence>
<keyword evidence="2 7" id="KW-0812">Transmembrane</keyword>
<dbReference type="Pfam" id="PF20684">
    <property type="entry name" value="Fung_rhodopsin"/>
    <property type="match status" value="1"/>
</dbReference>
<dbReference type="Proteomes" id="UP001172155">
    <property type="component" value="Unassembled WGS sequence"/>
</dbReference>
<protein>
    <recommendedName>
        <fullName evidence="8">Rhodopsin domain-containing protein</fullName>
    </recommendedName>
</protein>
<keyword evidence="3 7" id="KW-1133">Transmembrane helix</keyword>
<evidence type="ECO:0000256" key="3">
    <source>
        <dbReference type="ARBA" id="ARBA00022989"/>
    </source>
</evidence>
<gene>
    <name evidence="9" type="ORF">B0T18DRAFT_407229</name>
</gene>
<dbReference type="PANTHER" id="PTHR33048">
    <property type="entry name" value="PTH11-LIKE INTEGRAL MEMBRANE PROTEIN (AFU_ORTHOLOGUE AFUA_5G11245)"/>
    <property type="match status" value="1"/>
</dbReference>
<feature type="domain" description="Rhodopsin" evidence="8">
    <location>
        <begin position="33"/>
        <end position="281"/>
    </location>
</feature>
<proteinExistence type="inferred from homology"/>
<evidence type="ECO:0000313" key="9">
    <source>
        <dbReference type="EMBL" id="KAK0749654.1"/>
    </source>
</evidence>
<dbReference type="GO" id="GO:0016020">
    <property type="term" value="C:membrane"/>
    <property type="evidence" value="ECO:0007669"/>
    <property type="project" value="UniProtKB-SubCell"/>
</dbReference>
<dbReference type="InterPro" id="IPR052337">
    <property type="entry name" value="SAT4-like"/>
</dbReference>
<feature type="compositionally biased region" description="Low complexity" evidence="6">
    <location>
        <begin position="332"/>
        <end position="345"/>
    </location>
</feature>
<feature type="transmembrane region" description="Helical" evidence="7">
    <location>
        <begin position="179"/>
        <end position="203"/>
    </location>
</feature>
<sequence length="377" mass="42597">MLDDEHVPLLNQRGAALGLTITFLALAWLCSIFRIYIRLVVLRSPWWDDVFIVLSLVTITAGSINFCLIQDHGMGRHFNTLSMDEMFMFLKHFYIGTISYTLTHAFIKLALLFQYVRIFSDNSKRRLICKWLIGLTSIWGFVYSIPSWVPCYPVASTWDFRLPSRHCWGYMSRDPAQALGFYISHSVTATVLDLLIFVLPMGLFFQRRATKRTRVALLILFALGLVVSLCSVARLIYSLTPTLQSLMDLSWNSATPTGLAIVEICLALVCAALPIFWPVIENSWGMIFVTYEVEIKRESGIFVPRKLRKQRQQQRRISSTDFELAQQRQPLPGDAADGDPPGWDPYVGDAKTGLGESDAVVVSPAGVGRSERAGFRI</sequence>
<feature type="transmembrane region" description="Helical" evidence="7">
    <location>
        <begin position="15"/>
        <end position="37"/>
    </location>
</feature>
<accession>A0AA40K888</accession>
<comment type="subcellular location">
    <subcellularLocation>
        <location evidence="1">Membrane</location>
        <topology evidence="1">Multi-pass membrane protein</topology>
    </subcellularLocation>
</comment>
<feature type="transmembrane region" description="Helical" evidence="7">
    <location>
        <begin position="93"/>
        <end position="116"/>
    </location>
</feature>
<comment type="caution">
    <text evidence="9">The sequence shown here is derived from an EMBL/GenBank/DDBJ whole genome shotgun (WGS) entry which is preliminary data.</text>
</comment>
<feature type="transmembrane region" description="Helical" evidence="7">
    <location>
        <begin position="257"/>
        <end position="277"/>
    </location>
</feature>
<dbReference type="InterPro" id="IPR049326">
    <property type="entry name" value="Rhodopsin_dom_fungi"/>
</dbReference>
<evidence type="ECO:0000256" key="1">
    <source>
        <dbReference type="ARBA" id="ARBA00004141"/>
    </source>
</evidence>
<keyword evidence="10" id="KW-1185">Reference proteome</keyword>
<evidence type="ECO:0000256" key="5">
    <source>
        <dbReference type="ARBA" id="ARBA00038359"/>
    </source>
</evidence>
<evidence type="ECO:0000256" key="6">
    <source>
        <dbReference type="SAM" id="MobiDB-lite"/>
    </source>
</evidence>
<dbReference type="AlphaFoldDB" id="A0AA40K888"/>
<organism evidence="9 10">
    <name type="scientific">Schizothecium vesticola</name>
    <dbReference type="NCBI Taxonomy" id="314040"/>
    <lineage>
        <taxon>Eukaryota</taxon>
        <taxon>Fungi</taxon>
        <taxon>Dikarya</taxon>
        <taxon>Ascomycota</taxon>
        <taxon>Pezizomycotina</taxon>
        <taxon>Sordariomycetes</taxon>
        <taxon>Sordariomycetidae</taxon>
        <taxon>Sordariales</taxon>
        <taxon>Schizotheciaceae</taxon>
        <taxon>Schizothecium</taxon>
    </lineage>
</organism>
<evidence type="ECO:0000259" key="8">
    <source>
        <dbReference type="Pfam" id="PF20684"/>
    </source>
</evidence>
<evidence type="ECO:0000256" key="2">
    <source>
        <dbReference type="ARBA" id="ARBA00022692"/>
    </source>
</evidence>
<reference evidence="9" key="1">
    <citation type="submission" date="2023-06" db="EMBL/GenBank/DDBJ databases">
        <title>Genome-scale phylogeny and comparative genomics of the fungal order Sordariales.</title>
        <authorList>
            <consortium name="Lawrence Berkeley National Laboratory"/>
            <person name="Hensen N."/>
            <person name="Bonometti L."/>
            <person name="Westerberg I."/>
            <person name="Brannstrom I.O."/>
            <person name="Guillou S."/>
            <person name="Cros-Aarteil S."/>
            <person name="Calhoun S."/>
            <person name="Haridas S."/>
            <person name="Kuo A."/>
            <person name="Mondo S."/>
            <person name="Pangilinan J."/>
            <person name="Riley R."/>
            <person name="LaButti K."/>
            <person name="Andreopoulos B."/>
            <person name="Lipzen A."/>
            <person name="Chen C."/>
            <person name="Yanf M."/>
            <person name="Daum C."/>
            <person name="Ng V."/>
            <person name="Clum A."/>
            <person name="Steindorff A."/>
            <person name="Ohm R."/>
            <person name="Martin F."/>
            <person name="Silar P."/>
            <person name="Natvig D."/>
            <person name="Lalanne C."/>
            <person name="Gautier V."/>
            <person name="Ament-velasquez S.L."/>
            <person name="Kruys A."/>
            <person name="Hutchinson M.I."/>
            <person name="Powell A.J."/>
            <person name="Barry K."/>
            <person name="Miller A.N."/>
            <person name="Grigoriev I.V."/>
            <person name="Debuchy R."/>
            <person name="Gladieux P."/>
            <person name="Thoren M.H."/>
            <person name="Johannesson H."/>
        </authorList>
    </citation>
    <scope>NUCLEOTIDE SEQUENCE</scope>
    <source>
        <strain evidence="9">SMH3187-1</strain>
    </source>
</reference>
<feature type="region of interest" description="Disordered" evidence="6">
    <location>
        <begin position="330"/>
        <end position="351"/>
    </location>
</feature>
<evidence type="ECO:0000313" key="10">
    <source>
        <dbReference type="Proteomes" id="UP001172155"/>
    </source>
</evidence>
<comment type="similarity">
    <text evidence="5">Belongs to the SAT4 family.</text>
</comment>
<dbReference type="EMBL" id="JAUKUD010000003">
    <property type="protein sequence ID" value="KAK0749654.1"/>
    <property type="molecule type" value="Genomic_DNA"/>
</dbReference>
<name>A0AA40K888_9PEZI</name>
<dbReference type="PANTHER" id="PTHR33048:SF47">
    <property type="entry name" value="INTEGRAL MEMBRANE PROTEIN-RELATED"/>
    <property type="match status" value="1"/>
</dbReference>
<feature type="transmembrane region" description="Helical" evidence="7">
    <location>
        <begin position="128"/>
        <end position="149"/>
    </location>
</feature>
<feature type="transmembrane region" description="Helical" evidence="7">
    <location>
        <begin position="49"/>
        <end position="73"/>
    </location>
</feature>
<feature type="transmembrane region" description="Helical" evidence="7">
    <location>
        <begin position="215"/>
        <end position="237"/>
    </location>
</feature>